<evidence type="ECO:0000313" key="1">
    <source>
        <dbReference type="EMBL" id="MCS7477107.1"/>
    </source>
</evidence>
<reference evidence="1" key="1">
    <citation type="submission" date="2022-08" db="EMBL/GenBank/DDBJ databases">
        <authorList>
            <person name="Tistechok S."/>
            <person name="Samborskyy M."/>
            <person name="Roman I."/>
        </authorList>
    </citation>
    <scope>NUCLEOTIDE SEQUENCE</scope>
    <source>
        <strain evidence="1">DSM 103496</strain>
    </source>
</reference>
<dbReference type="EMBL" id="JANYMP010000003">
    <property type="protein sequence ID" value="MCS7477107.1"/>
    <property type="molecule type" value="Genomic_DNA"/>
</dbReference>
<gene>
    <name evidence="1" type="ORF">NZH93_09595</name>
</gene>
<evidence type="ECO:0000313" key="2">
    <source>
        <dbReference type="Proteomes" id="UP001141259"/>
    </source>
</evidence>
<dbReference type="AlphaFoldDB" id="A0A9X3AEC2"/>
<protein>
    <submittedName>
        <fullName evidence="1">Uncharacterized protein</fullName>
    </submittedName>
</protein>
<dbReference type="RefSeq" id="WP_259622619.1">
    <property type="nucleotide sequence ID" value="NZ_JANYMP010000003.1"/>
</dbReference>
<comment type="caution">
    <text evidence="1">The sequence shown here is derived from an EMBL/GenBank/DDBJ whole genome shotgun (WGS) entry which is preliminary data.</text>
</comment>
<dbReference type="Proteomes" id="UP001141259">
    <property type="component" value="Unassembled WGS sequence"/>
</dbReference>
<name>A0A9X3AEC2_9PSEU</name>
<keyword evidence="2" id="KW-1185">Reference proteome</keyword>
<sequence>MTEPNEGVAVDPHVQGWLHEERDAFQAYEMGDLTGAITGWTSLLEDEAALSTIRSEPSGDEALREVATELVTAHLRVGDDTAAKAVAAEWRVDLSGIDAPGADD</sequence>
<organism evidence="1 2">
    <name type="scientific">Umezawaea endophytica</name>
    <dbReference type="NCBI Taxonomy" id="1654476"/>
    <lineage>
        <taxon>Bacteria</taxon>
        <taxon>Bacillati</taxon>
        <taxon>Actinomycetota</taxon>
        <taxon>Actinomycetes</taxon>
        <taxon>Pseudonocardiales</taxon>
        <taxon>Pseudonocardiaceae</taxon>
        <taxon>Umezawaea</taxon>
    </lineage>
</organism>
<proteinExistence type="predicted"/>
<accession>A0A9X3AEC2</accession>